<dbReference type="CDD" id="cd19481">
    <property type="entry name" value="RecA-like_protease"/>
    <property type="match status" value="1"/>
</dbReference>
<reference evidence="5 6" key="1">
    <citation type="journal article" date="2007" name="Genome Res.">
        <title>Genome characteristics of facultatively symbiotic Frankia sp. strains reflect host range and host plant biogeography.</title>
        <authorList>
            <person name="Normand P."/>
            <person name="Lapierre P."/>
            <person name="Tisa L.S."/>
            <person name="Gogarten J.P."/>
            <person name="Alloisio N."/>
            <person name="Bagnarol E."/>
            <person name="Bassi C.A."/>
            <person name="Berry A.M."/>
            <person name="Bickhart D.M."/>
            <person name="Choisne N."/>
            <person name="Couloux A."/>
            <person name="Cournoyer B."/>
            <person name="Cruveiller S."/>
            <person name="Daubin V."/>
            <person name="Demange N."/>
            <person name="Francino M.P."/>
            <person name="Goltsman E."/>
            <person name="Huang Y."/>
            <person name="Kopp O.R."/>
            <person name="Labarre L."/>
            <person name="Lapidus A."/>
            <person name="Lavire C."/>
            <person name="Marechal J."/>
            <person name="Martinez M."/>
            <person name="Mastronunzio J.E."/>
            <person name="Mullin B.C."/>
            <person name="Niemann J."/>
            <person name="Pujic P."/>
            <person name="Rawnsley T."/>
            <person name="Rouy Z."/>
            <person name="Schenowitz C."/>
            <person name="Sellstedt A."/>
            <person name="Tavares F."/>
            <person name="Tomkins J.P."/>
            <person name="Vallenet D."/>
            <person name="Valverde C."/>
            <person name="Wall L.G."/>
            <person name="Wang Y."/>
            <person name="Medigue C."/>
            <person name="Benson D.R."/>
        </authorList>
    </citation>
    <scope>NUCLEOTIDE SEQUENCE [LARGE SCALE GENOMIC DNA]</scope>
    <source>
        <strain evidence="6">DSM 45986 / CECT 9034 / ACN14a</strain>
    </source>
</reference>
<accession>Q0RSH6</accession>
<proteinExistence type="inferred from homology"/>
<evidence type="ECO:0000256" key="3">
    <source>
        <dbReference type="ARBA" id="ARBA00022840"/>
    </source>
</evidence>
<dbReference type="AlphaFoldDB" id="Q0RSH6"/>
<dbReference type="HOGENOM" id="CLU_000688_25_1_11"/>
<dbReference type="OrthoDB" id="9802352at2"/>
<sequence>MPSNPSNPQTDELSEVETDLVHVARLALASNSSHAQVTLRRLARRYRDRRPALASDLVMLLRESPLRSSAGRATVMAEPIDTESRLPLVREEEHVVLSVEPVLDTETNASLQQLLREYRMPEPLLEAGIAPTRTALFTGPPGVGKTLAARWLARELGVPLIVLDLSTVISSLLGRTGNNLRKVLDYAKSTKSILLLDELDAIAKKRDDVTDVGELKRLVTVLLQEVDSWPGGSLLLAATNHPELLDPAVWRRFELLVEFPLPEPEKLAAAIQRYLDGNEIGNETLSMLAQLYVGSSFNDVEREVMRARRAAVLDGTSIEQALFQIAQIRIRTLPAAQRGRFVAEIIRSTGMSQRRASEMTGVSRDTIRKYMANQSSSSAKREEIGDAG</sequence>
<dbReference type="SUPFAM" id="SSF52540">
    <property type="entry name" value="P-loop containing nucleoside triphosphate hydrolases"/>
    <property type="match status" value="1"/>
</dbReference>
<dbReference type="GO" id="GO:0005524">
    <property type="term" value="F:ATP binding"/>
    <property type="evidence" value="ECO:0007669"/>
    <property type="project" value="UniProtKB-KW"/>
</dbReference>
<feature type="domain" description="AAA+ ATPase" evidence="4">
    <location>
        <begin position="131"/>
        <end position="263"/>
    </location>
</feature>
<dbReference type="Gene3D" id="3.40.50.300">
    <property type="entry name" value="P-loop containing nucleotide triphosphate hydrolases"/>
    <property type="match status" value="1"/>
</dbReference>
<dbReference type="PANTHER" id="PTHR23073">
    <property type="entry name" value="26S PROTEASOME REGULATORY SUBUNIT"/>
    <property type="match status" value="1"/>
</dbReference>
<dbReference type="GO" id="GO:0016887">
    <property type="term" value="F:ATP hydrolysis activity"/>
    <property type="evidence" value="ECO:0007669"/>
    <property type="project" value="InterPro"/>
</dbReference>
<evidence type="ECO:0000256" key="2">
    <source>
        <dbReference type="ARBA" id="ARBA00022741"/>
    </source>
</evidence>
<keyword evidence="3" id="KW-0067">ATP-binding</keyword>
<evidence type="ECO:0000313" key="6">
    <source>
        <dbReference type="Proteomes" id="UP000000657"/>
    </source>
</evidence>
<dbReference type="Pfam" id="PF00004">
    <property type="entry name" value="AAA"/>
    <property type="match status" value="1"/>
</dbReference>
<protein>
    <submittedName>
        <fullName evidence="5">ATPase</fullName>
    </submittedName>
</protein>
<dbReference type="KEGG" id="fal:FRAAL0817"/>
<dbReference type="InterPro" id="IPR003959">
    <property type="entry name" value="ATPase_AAA_core"/>
</dbReference>
<dbReference type="STRING" id="326424.FRAAL0817"/>
<dbReference type="RefSeq" id="WP_011602053.1">
    <property type="nucleotide sequence ID" value="NC_008278.1"/>
</dbReference>
<dbReference type="eggNOG" id="COG0464">
    <property type="taxonomic scope" value="Bacteria"/>
</dbReference>
<dbReference type="EMBL" id="CT573213">
    <property type="protein sequence ID" value="CAJ59486.1"/>
    <property type="molecule type" value="Genomic_DNA"/>
</dbReference>
<organism evidence="5 6">
    <name type="scientific">Frankia alni (strain DSM 45986 / CECT 9034 / ACN14a)</name>
    <dbReference type="NCBI Taxonomy" id="326424"/>
    <lineage>
        <taxon>Bacteria</taxon>
        <taxon>Bacillati</taxon>
        <taxon>Actinomycetota</taxon>
        <taxon>Actinomycetes</taxon>
        <taxon>Frankiales</taxon>
        <taxon>Frankiaceae</taxon>
        <taxon>Frankia</taxon>
    </lineage>
</organism>
<name>Q0RSH6_FRAAA</name>
<dbReference type="InterPro" id="IPR003593">
    <property type="entry name" value="AAA+_ATPase"/>
</dbReference>
<evidence type="ECO:0000256" key="1">
    <source>
        <dbReference type="ARBA" id="ARBA00006914"/>
    </source>
</evidence>
<evidence type="ECO:0000313" key="5">
    <source>
        <dbReference type="EMBL" id="CAJ59486.1"/>
    </source>
</evidence>
<comment type="similarity">
    <text evidence="1">Belongs to the AAA ATPase family.</text>
</comment>
<dbReference type="InterPro" id="IPR050221">
    <property type="entry name" value="26S_Proteasome_ATPase"/>
</dbReference>
<keyword evidence="2" id="KW-0547">Nucleotide-binding</keyword>
<dbReference type="SMART" id="SM00382">
    <property type="entry name" value="AAA"/>
    <property type="match status" value="1"/>
</dbReference>
<dbReference type="InterPro" id="IPR027417">
    <property type="entry name" value="P-loop_NTPase"/>
</dbReference>
<evidence type="ECO:0000259" key="4">
    <source>
        <dbReference type="SMART" id="SM00382"/>
    </source>
</evidence>
<keyword evidence="6" id="KW-1185">Reference proteome</keyword>
<gene>
    <name evidence="5" type="ordered locus">FRAAL0817</name>
</gene>
<dbReference type="Proteomes" id="UP000000657">
    <property type="component" value="Chromosome"/>
</dbReference>